<dbReference type="AlphaFoldDB" id="A0AAD8QR42"/>
<evidence type="ECO:0000313" key="3">
    <source>
        <dbReference type="EMBL" id="KAK1607440.1"/>
    </source>
</evidence>
<dbReference type="InterPro" id="IPR023582">
    <property type="entry name" value="Impact"/>
</dbReference>
<dbReference type="InterPro" id="IPR036956">
    <property type="entry name" value="Impact_N_sf"/>
</dbReference>
<dbReference type="GO" id="GO:0005737">
    <property type="term" value="C:cytoplasm"/>
    <property type="evidence" value="ECO:0007669"/>
    <property type="project" value="TreeGrafter"/>
</dbReference>
<dbReference type="Proteomes" id="UP001231189">
    <property type="component" value="Unassembled WGS sequence"/>
</dbReference>
<comment type="caution">
    <text evidence="3">The sequence shown here is derived from an EMBL/GenBank/DDBJ whole genome shotgun (WGS) entry which is preliminary data.</text>
</comment>
<reference evidence="3" key="1">
    <citation type="submission" date="2023-07" db="EMBL/GenBank/DDBJ databases">
        <title>A chromosome-level genome assembly of Lolium multiflorum.</title>
        <authorList>
            <person name="Chen Y."/>
            <person name="Copetti D."/>
            <person name="Kolliker R."/>
            <person name="Studer B."/>
        </authorList>
    </citation>
    <scope>NUCLEOTIDE SEQUENCE</scope>
    <source>
        <strain evidence="3">02402/16</strain>
        <tissue evidence="3">Leaf</tissue>
    </source>
</reference>
<dbReference type="EMBL" id="JAUUTY010000007">
    <property type="protein sequence ID" value="KAK1607440.1"/>
    <property type="molecule type" value="Genomic_DNA"/>
</dbReference>
<proteinExistence type="inferred from homology"/>
<comment type="similarity">
    <text evidence="1">Belongs to the IMPACT family.</text>
</comment>
<dbReference type="SUPFAM" id="SSF54211">
    <property type="entry name" value="Ribosomal protein S5 domain 2-like"/>
    <property type="match status" value="1"/>
</dbReference>
<dbReference type="GO" id="GO:0006446">
    <property type="term" value="P:regulation of translational initiation"/>
    <property type="evidence" value="ECO:0007669"/>
    <property type="project" value="TreeGrafter"/>
</dbReference>
<name>A0AAD8QR42_LOLMU</name>
<dbReference type="InterPro" id="IPR001498">
    <property type="entry name" value="Impact_N"/>
</dbReference>
<dbReference type="InterPro" id="IPR020568">
    <property type="entry name" value="Ribosomal_Su5_D2-typ_SF"/>
</dbReference>
<accession>A0AAD8QR42</accession>
<evidence type="ECO:0000259" key="2">
    <source>
        <dbReference type="Pfam" id="PF01205"/>
    </source>
</evidence>
<evidence type="ECO:0000313" key="4">
    <source>
        <dbReference type="Proteomes" id="UP001231189"/>
    </source>
</evidence>
<dbReference type="PANTHER" id="PTHR16301:SF20">
    <property type="entry name" value="IMPACT FAMILY MEMBER YIGZ"/>
    <property type="match status" value="1"/>
</dbReference>
<dbReference type="PANTHER" id="PTHR16301">
    <property type="entry name" value="IMPACT-RELATED"/>
    <property type="match status" value="1"/>
</dbReference>
<feature type="domain" description="Impact N-terminal" evidence="2">
    <location>
        <begin position="64"/>
        <end position="164"/>
    </location>
</feature>
<protein>
    <recommendedName>
        <fullName evidence="2">Impact N-terminal domain-containing protein</fullName>
    </recommendedName>
</protein>
<dbReference type="Pfam" id="PF01205">
    <property type="entry name" value="Impact_N"/>
    <property type="match status" value="1"/>
</dbReference>
<keyword evidence="4" id="KW-1185">Reference proteome</keyword>
<dbReference type="Gene3D" id="3.30.230.30">
    <property type="entry name" value="Impact, N-terminal domain"/>
    <property type="match status" value="1"/>
</dbReference>
<gene>
    <name evidence="3" type="ORF">QYE76_031113</name>
</gene>
<organism evidence="3 4">
    <name type="scientific">Lolium multiflorum</name>
    <name type="common">Italian ryegrass</name>
    <name type="synonym">Lolium perenne subsp. multiflorum</name>
    <dbReference type="NCBI Taxonomy" id="4521"/>
    <lineage>
        <taxon>Eukaryota</taxon>
        <taxon>Viridiplantae</taxon>
        <taxon>Streptophyta</taxon>
        <taxon>Embryophyta</taxon>
        <taxon>Tracheophyta</taxon>
        <taxon>Spermatophyta</taxon>
        <taxon>Magnoliopsida</taxon>
        <taxon>Liliopsida</taxon>
        <taxon>Poales</taxon>
        <taxon>Poaceae</taxon>
        <taxon>BOP clade</taxon>
        <taxon>Pooideae</taxon>
        <taxon>Poodae</taxon>
        <taxon>Poeae</taxon>
        <taxon>Poeae Chloroplast Group 2 (Poeae type)</taxon>
        <taxon>Loliodinae</taxon>
        <taxon>Loliinae</taxon>
        <taxon>Lolium</taxon>
    </lineage>
</organism>
<evidence type="ECO:0000256" key="1">
    <source>
        <dbReference type="ARBA" id="ARBA00007665"/>
    </source>
</evidence>
<sequence>MAAVRVRSIPLLLPAAAVHRSYSCRSSAAAVDSARAMSSSSSTSSGPSPYTTLVGRVRCEREIKRSKFIAIAASVPNERAAMSFLNEVKDPRATHNCWAYKVGEQLRFNDDGEPSSTAGKPIYSAIVSSGLDMVMVVVIRYFGGIKLGTGGLVRAYGGTASECLKDAPTCLVKPKAHVGMEVPFDLLGTVYHQLQHFQAEDIKQDYDTGKDGTVVVMFKVEYEKIESLGSAVNSACSRKIDLLLHQKYSLPSLTAIPAPYCSAIYKLQVLLQRAVISRLTCYDCLHGLVVCGGGDMDGIGGIWNPGMVGNVVGTVSGMDGIVVGTEGIDGMVPGKVGMVGMVAGTAGTGRDGTAPGAIGAMATLGMGMDGTGGIANFGTAGMEGIGGSVVGTAGMEGIGGNVVGTAGTEDAGGSAVGTFGTEG</sequence>